<dbReference type="EMBL" id="WKKZ01000354">
    <property type="protein sequence ID" value="MSE05693.1"/>
    <property type="molecule type" value="Genomic_DNA"/>
</dbReference>
<protein>
    <submittedName>
        <fullName evidence="1">Uncharacterized protein</fullName>
    </submittedName>
</protein>
<comment type="caution">
    <text evidence="1">The sequence shown here is derived from an EMBL/GenBank/DDBJ whole genome shotgun (WGS) entry which is preliminary data.</text>
</comment>
<dbReference type="Proteomes" id="UP000437575">
    <property type="component" value="Unassembled WGS sequence"/>
</dbReference>
<dbReference type="AlphaFoldDB" id="A0A6A8LR61"/>
<evidence type="ECO:0000313" key="2">
    <source>
        <dbReference type="Proteomes" id="UP000437575"/>
    </source>
</evidence>
<gene>
    <name evidence="1" type="ORF">GKC34_07685</name>
</gene>
<sequence length="93" mass="10824">MKYVKVATIEAVVYDKPTVPYFSELPKWLEEKVNDGHIYFDKNDELKIVTLEGIENIKLGYYIVKDTRGNIYGCDPGIFKEMYTDYSVDNKNS</sequence>
<evidence type="ECO:0000313" key="1">
    <source>
        <dbReference type="EMBL" id="MSE05693.1"/>
    </source>
</evidence>
<reference evidence="1 2" key="1">
    <citation type="submission" date="2019-11" db="EMBL/GenBank/DDBJ databases">
        <title>Draft Genome Sequence of Plant Growth-Promoting Rhizosphere-Associated Bacteria.</title>
        <authorList>
            <person name="Vasilyev I.Y."/>
            <person name="Radchenko V."/>
            <person name="Ilnitskaya E.V."/>
        </authorList>
    </citation>
    <scope>NUCLEOTIDE SEQUENCE [LARGE SCALE GENOMIC DNA]</scope>
    <source>
        <strain evidence="1 2">VRA_1sq_f</strain>
    </source>
</reference>
<name>A0A6A8LR61_9LACO</name>
<accession>A0A6A8LR61</accession>
<organism evidence="1 2">
    <name type="scientific">Ligilactobacillus salivarius</name>
    <dbReference type="NCBI Taxonomy" id="1624"/>
    <lineage>
        <taxon>Bacteria</taxon>
        <taxon>Bacillati</taxon>
        <taxon>Bacillota</taxon>
        <taxon>Bacilli</taxon>
        <taxon>Lactobacillales</taxon>
        <taxon>Lactobacillaceae</taxon>
        <taxon>Ligilactobacillus</taxon>
    </lineage>
</organism>
<proteinExistence type="predicted"/>